<evidence type="ECO:0000313" key="6">
    <source>
        <dbReference type="Proteomes" id="UP000046395"/>
    </source>
</evidence>
<reference evidence="7" key="1">
    <citation type="submission" date="2019-12" db="UniProtKB">
        <authorList>
            <consortium name="WormBaseParasite"/>
        </authorList>
    </citation>
    <scope>IDENTIFICATION</scope>
</reference>
<dbReference type="InterPro" id="IPR006225">
    <property type="entry name" value="PsdUridine_synth_RluC/D"/>
</dbReference>
<dbReference type="PANTHER" id="PTHR21600">
    <property type="entry name" value="MITOCHONDRIAL RNA PSEUDOURIDINE SYNTHASE"/>
    <property type="match status" value="1"/>
</dbReference>
<evidence type="ECO:0000313" key="7">
    <source>
        <dbReference type="WBParaSite" id="TMUE_0000000747.1"/>
    </source>
</evidence>
<dbReference type="Pfam" id="PF00849">
    <property type="entry name" value="PseudoU_synth_2"/>
    <property type="match status" value="1"/>
</dbReference>
<evidence type="ECO:0000256" key="1">
    <source>
        <dbReference type="PIRSR" id="PIRSR606225-1"/>
    </source>
</evidence>
<sequence length="409" mass="47046">MAGTVDGAKSASVECHPPLPKKAKPSKRPAIREKVQSEAIVDAPPYFTENGLRKVRPYWFHYHVFAKQRWFGKPLAQVLEKELYSSFPGFFASAIKAGRVTVNNELVCPEYEVQNGDLIRHMCHRHELPVLDRGVTIIENTDNLLVVDKPCSLPIHPCGRYHFNSLIQFLKYSFGFDNLKILYRLDRLTSGLVVFLKNAETEKRFRQQLVNSDIRKEYLCLVEGEFPDGELTCDQPLDHLFRSMGLMRVSKEGKPCFSRFRKLHSDGKSSIVKCFPETGRTHQIRVHLQFLGYPIVDDAIYNCDVFGPSKGKNGDYGKPIEELEQDVRRRFSMDNWLDHGNPPLVQGERKKGDESEPADCELCRMKFRDPSISELQMSLHCLRYSGPDWTYECSLPPWASVLKENKIEF</sequence>
<comment type="similarity">
    <text evidence="3">Belongs to the pseudouridine synthase RluA family.</text>
</comment>
<keyword evidence="2" id="KW-0694">RNA-binding</keyword>
<feature type="active site" evidence="1">
    <location>
        <position position="186"/>
    </location>
</feature>
<organism evidence="6 7">
    <name type="scientific">Trichuris muris</name>
    <name type="common">Mouse whipworm</name>
    <dbReference type="NCBI Taxonomy" id="70415"/>
    <lineage>
        <taxon>Eukaryota</taxon>
        <taxon>Metazoa</taxon>
        <taxon>Ecdysozoa</taxon>
        <taxon>Nematoda</taxon>
        <taxon>Enoplea</taxon>
        <taxon>Dorylaimia</taxon>
        <taxon>Trichinellida</taxon>
        <taxon>Trichuridae</taxon>
        <taxon>Trichuris</taxon>
    </lineage>
</organism>
<dbReference type="STRING" id="70415.A0A5S6Q1B0"/>
<name>A0A5S6Q1B0_TRIMR</name>
<evidence type="ECO:0000256" key="3">
    <source>
        <dbReference type="RuleBase" id="RU362028"/>
    </source>
</evidence>
<keyword evidence="6" id="KW-1185">Reference proteome</keyword>
<evidence type="ECO:0000256" key="4">
    <source>
        <dbReference type="SAM" id="MobiDB-lite"/>
    </source>
</evidence>
<dbReference type="SUPFAM" id="SSF55120">
    <property type="entry name" value="Pseudouridine synthase"/>
    <property type="match status" value="1"/>
</dbReference>
<accession>A0A5S6Q1B0</accession>
<feature type="region of interest" description="Disordered" evidence="4">
    <location>
        <begin position="1"/>
        <end position="31"/>
    </location>
</feature>
<dbReference type="PANTHER" id="PTHR21600:SF40">
    <property type="entry name" value="PSEUDOURIDYLATE SYNTHASE RPUSD2"/>
    <property type="match status" value="1"/>
</dbReference>
<dbReference type="PROSITE" id="PS50889">
    <property type="entry name" value="S4"/>
    <property type="match status" value="1"/>
</dbReference>
<comment type="function">
    <text evidence="3">Responsible for synthesis of pseudouridine from uracil.</text>
</comment>
<dbReference type="WBParaSite" id="TMUE_0000000747.1">
    <property type="protein sequence ID" value="TMUE_0000000747.1"/>
    <property type="gene ID" value="WBGene00296671"/>
</dbReference>
<dbReference type="CDD" id="cd02557">
    <property type="entry name" value="PseudoU_synth_ScRIB2"/>
    <property type="match status" value="1"/>
</dbReference>
<dbReference type="InterPro" id="IPR050188">
    <property type="entry name" value="RluA_PseudoU_synthase"/>
</dbReference>
<protein>
    <recommendedName>
        <fullName evidence="3">Pseudouridine synthase</fullName>
        <ecNumber evidence="3">5.4.99.-</ecNumber>
    </recommendedName>
</protein>
<keyword evidence="3" id="KW-0413">Isomerase</keyword>
<dbReference type="GO" id="GO:0009982">
    <property type="term" value="F:pseudouridine synthase activity"/>
    <property type="evidence" value="ECO:0007669"/>
    <property type="project" value="InterPro"/>
</dbReference>
<dbReference type="GO" id="GO:0000455">
    <property type="term" value="P:enzyme-directed rRNA pseudouridine synthesis"/>
    <property type="evidence" value="ECO:0007669"/>
    <property type="project" value="TreeGrafter"/>
</dbReference>
<feature type="domain" description="Pseudouridine synthase RsuA/RluA-like" evidence="5">
    <location>
        <begin position="143"/>
        <end position="289"/>
    </location>
</feature>
<dbReference type="GO" id="GO:0003723">
    <property type="term" value="F:RNA binding"/>
    <property type="evidence" value="ECO:0007669"/>
    <property type="project" value="UniProtKB-KW"/>
</dbReference>
<proteinExistence type="inferred from homology"/>
<dbReference type="InterPro" id="IPR020103">
    <property type="entry name" value="PsdUridine_synth_cat_dom_sf"/>
</dbReference>
<dbReference type="NCBIfam" id="TIGR00005">
    <property type="entry name" value="rluA_subfam"/>
    <property type="match status" value="1"/>
</dbReference>
<dbReference type="Gene3D" id="3.30.2350.10">
    <property type="entry name" value="Pseudouridine synthase"/>
    <property type="match status" value="1"/>
</dbReference>
<dbReference type="AlphaFoldDB" id="A0A5S6Q1B0"/>
<evidence type="ECO:0000259" key="5">
    <source>
        <dbReference type="Pfam" id="PF00849"/>
    </source>
</evidence>
<dbReference type="Proteomes" id="UP000046395">
    <property type="component" value="Unassembled WGS sequence"/>
</dbReference>
<evidence type="ECO:0000256" key="2">
    <source>
        <dbReference type="PROSITE-ProRule" id="PRU00182"/>
    </source>
</evidence>
<dbReference type="EC" id="5.4.99.-" evidence="3"/>
<dbReference type="InterPro" id="IPR006145">
    <property type="entry name" value="PsdUridine_synth_RsuA/RluA"/>
</dbReference>
<feature type="compositionally biased region" description="Basic residues" evidence="4">
    <location>
        <begin position="19"/>
        <end position="29"/>
    </location>
</feature>
<comment type="catalytic activity">
    <reaction evidence="3">
        <text>a uridine in RNA = a pseudouridine in RNA</text>
        <dbReference type="Rhea" id="RHEA:48348"/>
        <dbReference type="Rhea" id="RHEA-COMP:12068"/>
        <dbReference type="Rhea" id="RHEA-COMP:12069"/>
        <dbReference type="ChEBI" id="CHEBI:65314"/>
        <dbReference type="ChEBI" id="CHEBI:65315"/>
    </reaction>
</comment>